<sequence length="127" mass="14669">MKRKRNRERKVREIREENIKDRERIGTVGIKTMPKIICIPLASRLQPSISGLEYHVSGKEQLDDHPENYGCTTIFAILETQLVPHRFKICLSITSTMSINSSNRHGSLSKIEQQLPLLLICVWQTRT</sequence>
<accession>A0A0H5QQ07</accession>
<proteinExistence type="predicted"/>
<protein>
    <submittedName>
        <fullName evidence="1">Uncharacterized protein</fullName>
    </submittedName>
</protein>
<organism evidence="1">
    <name type="scientific">Spongospora subterranea</name>
    <dbReference type="NCBI Taxonomy" id="70186"/>
    <lineage>
        <taxon>Eukaryota</taxon>
        <taxon>Sar</taxon>
        <taxon>Rhizaria</taxon>
        <taxon>Endomyxa</taxon>
        <taxon>Phytomyxea</taxon>
        <taxon>Plasmodiophorida</taxon>
        <taxon>Plasmodiophoridae</taxon>
        <taxon>Spongospora</taxon>
    </lineage>
</organism>
<dbReference type="AlphaFoldDB" id="A0A0H5QQ07"/>
<reference evidence="1" key="1">
    <citation type="submission" date="2015-04" db="EMBL/GenBank/DDBJ databases">
        <title>The genome sequence of the plant pathogenic Rhizarian Plasmodiophora brassicae reveals insights in its biotrophic life cycle and the origin of chitin synthesis.</title>
        <authorList>
            <person name="Schwelm A."/>
            <person name="Fogelqvist J."/>
            <person name="Knaust A."/>
            <person name="Julke S."/>
            <person name="Lilja T."/>
            <person name="Dhandapani V."/>
            <person name="Bonilla-Rosso G."/>
            <person name="Karlsson M."/>
            <person name="Shevchenko A."/>
            <person name="Choi S.R."/>
            <person name="Kim H.G."/>
            <person name="Park J.Y."/>
            <person name="Lim Y.P."/>
            <person name="Ludwig-Muller J."/>
            <person name="Dixelius C."/>
        </authorList>
    </citation>
    <scope>NUCLEOTIDE SEQUENCE</scope>
    <source>
        <tissue evidence="1">Potato root galls</tissue>
    </source>
</reference>
<dbReference type="EMBL" id="HACM01003260">
    <property type="protein sequence ID" value="CRZ03702.1"/>
    <property type="molecule type" value="Transcribed_RNA"/>
</dbReference>
<evidence type="ECO:0000313" key="1">
    <source>
        <dbReference type="EMBL" id="CRZ03702.1"/>
    </source>
</evidence>
<name>A0A0H5QQ07_9EUKA</name>